<dbReference type="EMBL" id="PGOL01000795">
    <property type="protein sequence ID" value="PKI64761.1"/>
    <property type="molecule type" value="Genomic_DNA"/>
</dbReference>
<gene>
    <name evidence="1" type="ORF">CRG98_014830</name>
</gene>
<name>A0A2I0K8A2_PUNGR</name>
<evidence type="ECO:0000313" key="1">
    <source>
        <dbReference type="EMBL" id="PKI64761.1"/>
    </source>
</evidence>
<evidence type="ECO:0000313" key="2">
    <source>
        <dbReference type="Proteomes" id="UP000233551"/>
    </source>
</evidence>
<sequence length="218" mass="23897">MDTLQPDKRFKNLARVISPLIFQKRMDTTCTLFRVVCENEAACIHDEQGPNPLVGFGGQPTDPKGAVVLPLTLGTEPCQVTQEVMFLVVDTPPYNAILGESNTQFSKSGNLNLLFETHVPNTMGDRGSPWKSGPARECYVHALGVMEEAKEVEETYVLENDPRESGMDRPEPVEELIEFPVNDNGGIVKLGADLPRILEDRARPVSQGKSGCICLEAG</sequence>
<keyword evidence="2" id="KW-1185">Reference proteome</keyword>
<protein>
    <submittedName>
        <fullName evidence="1">Uncharacterized protein</fullName>
    </submittedName>
</protein>
<accession>A0A2I0K8A2</accession>
<proteinExistence type="predicted"/>
<dbReference type="Proteomes" id="UP000233551">
    <property type="component" value="Unassembled WGS sequence"/>
</dbReference>
<reference evidence="1 2" key="1">
    <citation type="submission" date="2017-11" db="EMBL/GenBank/DDBJ databases">
        <title>De-novo sequencing of pomegranate (Punica granatum L.) genome.</title>
        <authorList>
            <person name="Akparov Z."/>
            <person name="Amiraslanov A."/>
            <person name="Hajiyeva S."/>
            <person name="Abbasov M."/>
            <person name="Kaur K."/>
            <person name="Hamwieh A."/>
            <person name="Solovyev V."/>
            <person name="Salamov A."/>
            <person name="Braich B."/>
            <person name="Kosarev P."/>
            <person name="Mahmoud A."/>
            <person name="Hajiyev E."/>
            <person name="Babayeva S."/>
            <person name="Izzatullayeva V."/>
            <person name="Mammadov A."/>
            <person name="Mammadov A."/>
            <person name="Sharifova S."/>
            <person name="Ojaghi J."/>
            <person name="Eynullazada K."/>
            <person name="Bayramov B."/>
            <person name="Abdulazimova A."/>
            <person name="Shahmuradov I."/>
        </authorList>
    </citation>
    <scope>NUCLEOTIDE SEQUENCE [LARGE SCALE GENOMIC DNA]</scope>
    <source>
        <strain evidence="2">cv. AG2017</strain>
        <tissue evidence="1">Leaf</tissue>
    </source>
</reference>
<organism evidence="1 2">
    <name type="scientific">Punica granatum</name>
    <name type="common">Pomegranate</name>
    <dbReference type="NCBI Taxonomy" id="22663"/>
    <lineage>
        <taxon>Eukaryota</taxon>
        <taxon>Viridiplantae</taxon>
        <taxon>Streptophyta</taxon>
        <taxon>Embryophyta</taxon>
        <taxon>Tracheophyta</taxon>
        <taxon>Spermatophyta</taxon>
        <taxon>Magnoliopsida</taxon>
        <taxon>eudicotyledons</taxon>
        <taxon>Gunneridae</taxon>
        <taxon>Pentapetalae</taxon>
        <taxon>rosids</taxon>
        <taxon>malvids</taxon>
        <taxon>Myrtales</taxon>
        <taxon>Lythraceae</taxon>
        <taxon>Punica</taxon>
    </lineage>
</organism>
<comment type="caution">
    <text evidence="1">The sequence shown here is derived from an EMBL/GenBank/DDBJ whole genome shotgun (WGS) entry which is preliminary data.</text>
</comment>
<dbReference type="AlphaFoldDB" id="A0A2I0K8A2"/>